<dbReference type="AlphaFoldDB" id="I7JAQ2"/>
<dbReference type="InterPro" id="IPR027417">
    <property type="entry name" value="P-loop_NTPase"/>
</dbReference>
<protein>
    <submittedName>
        <fullName evidence="1">Uncharacterized protein</fullName>
    </submittedName>
</protein>
<dbReference type="RefSeq" id="WP_014868255.1">
    <property type="nucleotide sequence ID" value="NC_018227.2"/>
</dbReference>
<evidence type="ECO:0000313" key="1">
    <source>
        <dbReference type="EMBL" id="CCJ37283.1"/>
    </source>
</evidence>
<dbReference type="PATRIC" id="fig|1201294.9.peg.2635"/>
<reference evidence="2" key="1">
    <citation type="journal article" date="2012" name="J. Bacteriol.">
        <title>Complete genome sequence of the hydrogenotrophic, methanogenic archaeon Methanoculleus bourgensis strain MS2T, isolated from a sewage sludge digester.</title>
        <authorList>
            <person name="Maus I."/>
            <person name="Wibberg D."/>
            <person name="Stantscheff R."/>
            <person name="Eikmeyer F.G."/>
            <person name="Seffner A."/>
            <person name="Boelter J."/>
            <person name="Szczepanowski R."/>
            <person name="Blom J."/>
            <person name="Jaenicke S."/>
            <person name="Konig H."/>
            <person name="Puhler A."/>
            <person name="Schluter A."/>
        </authorList>
    </citation>
    <scope>NUCLEOTIDE SEQUENCE [LARGE SCALE GENOMIC DNA]</scope>
    <source>
        <strain evidence="2">ATCC 43281 / DSM 3045 / OCM 15 / MS2</strain>
    </source>
</reference>
<organism evidence="1 2">
    <name type="scientific">Methanoculleus bourgensis (strain ATCC 43281 / DSM 3045 / OCM 15 / MS2)</name>
    <name type="common">Methanogenium bourgense</name>
    <dbReference type="NCBI Taxonomy" id="1201294"/>
    <lineage>
        <taxon>Archaea</taxon>
        <taxon>Methanobacteriati</taxon>
        <taxon>Methanobacteriota</taxon>
        <taxon>Stenosarchaea group</taxon>
        <taxon>Methanomicrobia</taxon>
        <taxon>Methanomicrobiales</taxon>
        <taxon>Methanomicrobiaceae</taxon>
        <taxon>Methanoculleus</taxon>
    </lineage>
</organism>
<dbReference type="Proteomes" id="UP000009007">
    <property type="component" value="Chromosome I"/>
</dbReference>
<dbReference type="EMBL" id="HE964772">
    <property type="protein sequence ID" value="CCJ37283.1"/>
    <property type="molecule type" value="Genomic_DNA"/>
</dbReference>
<sequence>MLRYQMDPADTLERVPILPLFPPVRLSFEQDQDRGVEGRRIQPRDLGEKVLSDVVADTTAVPAATLTTNRGAHDIVVLIARALARDRKILLLDDVTSNLKIGRQIEILNLRDHCI</sequence>
<name>I7JAQ2_METBM</name>
<dbReference type="KEGG" id="mbg:BN140_2360"/>
<dbReference type="Gene3D" id="3.40.50.300">
    <property type="entry name" value="P-loop containing nucleotide triphosphate hydrolases"/>
    <property type="match status" value="1"/>
</dbReference>
<accession>I7JAQ2</accession>
<evidence type="ECO:0000313" key="2">
    <source>
        <dbReference type="Proteomes" id="UP000009007"/>
    </source>
</evidence>
<proteinExistence type="predicted"/>
<dbReference type="SUPFAM" id="SSF52540">
    <property type="entry name" value="P-loop containing nucleoside triphosphate hydrolases"/>
    <property type="match status" value="1"/>
</dbReference>
<gene>
    <name evidence="1" type="ordered locus">BN140_2360</name>
</gene>
<dbReference type="BioCyc" id="MBOU1201294:BN140_RS11715-MONOMER"/>
<dbReference type="GeneID" id="55661627"/>
<keyword evidence="2" id="KW-1185">Reference proteome</keyword>
<dbReference type="HOGENOM" id="CLU_2103487_0_0_2"/>
<dbReference type="STRING" id="1201294.BN140_2360"/>